<dbReference type="EMBL" id="KI925462">
    <property type="protein sequence ID" value="ETW77708.1"/>
    <property type="molecule type" value="Genomic_DNA"/>
</dbReference>
<dbReference type="GeneID" id="20671096"/>
<dbReference type="Proteomes" id="UP000030671">
    <property type="component" value="Unassembled WGS sequence"/>
</dbReference>
<sequence length="106" mass="11575">MHHRARSTEGPPCMTVAQTTAVGNVPPDATMPHHASSPSMRSVRRTPHAARRAAPHRHRSSVSARRPRPRCCSGGRAAARRRYFRCADDGSVDPARVLRGADHPDP</sequence>
<feature type="region of interest" description="Disordered" evidence="1">
    <location>
        <begin position="1"/>
        <end position="76"/>
    </location>
</feature>
<accession>W4JVW9</accession>
<protein>
    <submittedName>
        <fullName evidence="2">Uncharacterized protein</fullName>
    </submittedName>
</protein>
<feature type="compositionally biased region" description="Basic residues" evidence="1">
    <location>
        <begin position="42"/>
        <end position="69"/>
    </location>
</feature>
<dbReference type="AlphaFoldDB" id="W4JVW9"/>
<dbReference type="KEGG" id="hir:HETIRDRAFT_324952"/>
<name>W4JVW9_HETIT</name>
<dbReference type="InParanoid" id="W4JVW9"/>
<keyword evidence="3" id="KW-1185">Reference proteome</keyword>
<dbReference type="HOGENOM" id="CLU_2223608_0_0_1"/>
<proteinExistence type="predicted"/>
<evidence type="ECO:0000256" key="1">
    <source>
        <dbReference type="SAM" id="MobiDB-lite"/>
    </source>
</evidence>
<dbReference type="RefSeq" id="XP_009549743.1">
    <property type="nucleotide sequence ID" value="XM_009551448.1"/>
</dbReference>
<evidence type="ECO:0000313" key="2">
    <source>
        <dbReference type="EMBL" id="ETW77708.1"/>
    </source>
</evidence>
<organism evidence="2 3">
    <name type="scientific">Heterobasidion irregulare (strain TC 32-1)</name>
    <dbReference type="NCBI Taxonomy" id="747525"/>
    <lineage>
        <taxon>Eukaryota</taxon>
        <taxon>Fungi</taxon>
        <taxon>Dikarya</taxon>
        <taxon>Basidiomycota</taxon>
        <taxon>Agaricomycotina</taxon>
        <taxon>Agaricomycetes</taxon>
        <taxon>Russulales</taxon>
        <taxon>Bondarzewiaceae</taxon>
        <taxon>Heterobasidion</taxon>
        <taxon>Heterobasidion annosum species complex</taxon>
    </lineage>
</organism>
<evidence type="ECO:0000313" key="3">
    <source>
        <dbReference type="Proteomes" id="UP000030671"/>
    </source>
</evidence>
<reference evidence="2 3" key="1">
    <citation type="journal article" date="2012" name="New Phytol.">
        <title>Insight into trade-off between wood decay and parasitism from the genome of a fungal forest pathogen.</title>
        <authorList>
            <person name="Olson A."/>
            <person name="Aerts A."/>
            <person name="Asiegbu F."/>
            <person name="Belbahri L."/>
            <person name="Bouzid O."/>
            <person name="Broberg A."/>
            <person name="Canback B."/>
            <person name="Coutinho P.M."/>
            <person name="Cullen D."/>
            <person name="Dalman K."/>
            <person name="Deflorio G."/>
            <person name="van Diepen L.T."/>
            <person name="Dunand C."/>
            <person name="Duplessis S."/>
            <person name="Durling M."/>
            <person name="Gonthier P."/>
            <person name="Grimwood J."/>
            <person name="Fossdal C.G."/>
            <person name="Hansson D."/>
            <person name="Henrissat B."/>
            <person name="Hietala A."/>
            <person name="Himmelstrand K."/>
            <person name="Hoffmeister D."/>
            <person name="Hogberg N."/>
            <person name="James T.Y."/>
            <person name="Karlsson M."/>
            <person name="Kohler A."/>
            <person name="Kues U."/>
            <person name="Lee Y.H."/>
            <person name="Lin Y.C."/>
            <person name="Lind M."/>
            <person name="Lindquist E."/>
            <person name="Lombard V."/>
            <person name="Lucas S."/>
            <person name="Lunden K."/>
            <person name="Morin E."/>
            <person name="Murat C."/>
            <person name="Park J."/>
            <person name="Raffaello T."/>
            <person name="Rouze P."/>
            <person name="Salamov A."/>
            <person name="Schmutz J."/>
            <person name="Solheim H."/>
            <person name="Stahlberg J."/>
            <person name="Velez H."/>
            <person name="de Vries R.P."/>
            <person name="Wiebenga A."/>
            <person name="Woodward S."/>
            <person name="Yakovlev I."/>
            <person name="Garbelotto M."/>
            <person name="Martin F."/>
            <person name="Grigoriev I.V."/>
            <person name="Stenlid J."/>
        </authorList>
    </citation>
    <scope>NUCLEOTIDE SEQUENCE [LARGE SCALE GENOMIC DNA]</scope>
    <source>
        <strain evidence="2 3">TC 32-1</strain>
    </source>
</reference>
<gene>
    <name evidence="2" type="ORF">HETIRDRAFT_324952</name>
</gene>